<dbReference type="Proteomes" id="UP001597369">
    <property type="component" value="Unassembled WGS sequence"/>
</dbReference>
<reference evidence="3" key="1">
    <citation type="journal article" date="2019" name="Int. J. Syst. Evol. Microbiol.">
        <title>The Global Catalogue of Microorganisms (GCM) 10K type strain sequencing project: providing services to taxonomists for standard genome sequencing and annotation.</title>
        <authorList>
            <consortium name="The Broad Institute Genomics Platform"/>
            <consortium name="The Broad Institute Genome Sequencing Center for Infectious Disease"/>
            <person name="Wu L."/>
            <person name="Ma J."/>
        </authorList>
    </citation>
    <scope>NUCLEOTIDE SEQUENCE [LARGE SCALE GENOMIC DNA]</scope>
    <source>
        <strain evidence="3">JCM 16545</strain>
    </source>
</reference>
<name>A0ABW4WX84_9BACT</name>
<feature type="transmembrane region" description="Helical" evidence="1">
    <location>
        <begin position="69"/>
        <end position="93"/>
    </location>
</feature>
<proteinExistence type="predicted"/>
<keyword evidence="1" id="KW-0472">Membrane</keyword>
<dbReference type="EMBL" id="JBHUHV010000026">
    <property type="protein sequence ID" value="MFD2066986.1"/>
    <property type="molecule type" value="Genomic_DNA"/>
</dbReference>
<evidence type="ECO:0000313" key="3">
    <source>
        <dbReference type="Proteomes" id="UP001597369"/>
    </source>
</evidence>
<keyword evidence="1" id="KW-0812">Transmembrane</keyword>
<keyword evidence="3" id="KW-1185">Reference proteome</keyword>
<protein>
    <recommendedName>
        <fullName evidence="4">DUF4199 domain-containing protein</fullName>
    </recommendedName>
</protein>
<dbReference type="RefSeq" id="WP_229963091.1">
    <property type="nucleotide sequence ID" value="NZ_JAJJWI010000050.1"/>
</dbReference>
<evidence type="ECO:0000313" key="2">
    <source>
        <dbReference type="EMBL" id="MFD2066986.1"/>
    </source>
</evidence>
<feature type="transmembrane region" description="Helical" evidence="1">
    <location>
        <begin position="39"/>
        <end position="57"/>
    </location>
</feature>
<gene>
    <name evidence="2" type="ORF">ACFSKU_08830</name>
</gene>
<evidence type="ECO:0000256" key="1">
    <source>
        <dbReference type="SAM" id="Phobius"/>
    </source>
</evidence>
<organism evidence="2 3">
    <name type="scientific">Pontibacter silvestris</name>
    <dbReference type="NCBI Taxonomy" id="2305183"/>
    <lineage>
        <taxon>Bacteria</taxon>
        <taxon>Pseudomonadati</taxon>
        <taxon>Bacteroidota</taxon>
        <taxon>Cytophagia</taxon>
        <taxon>Cytophagales</taxon>
        <taxon>Hymenobacteraceae</taxon>
        <taxon>Pontibacter</taxon>
    </lineage>
</organism>
<comment type="caution">
    <text evidence="2">The sequence shown here is derived from an EMBL/GenBank/DDBJ whole genome shotgun (WGS) entry which is preliminary data.</text>
</comment>
<accession>A0ABW4WX84</accession>
<keyword evidence="1" id="KW-1133">Transmembrane helix</keyword>
<feature type="transmembrane region" description="Helical" evidence="1">
    <location>
        <begin position="7"/>
        <end position="27"/>
    </location>
</feature>
<sequence length="176" mass="19415">MNLFEELSLFTKSALVLGVALLTYGFLSQLIPIDFFWEAKTIGWLLFLAGLIGLLVHNMAKRKEAGKKVLWNKIGIGAISFILLVQTSMLVIMPNTKAYQTAKDHLLRSEHIKREVGEIKGFGFTPTGGIAVQNDSNGETGSANVELTIKGDKAFKSVTVHVFKDYGKDWEVVGIE</sequence>
<evidence type="ECO:0008006" key="4">
    <source>
        <dbReference type="Google" id="ProtNLM"/>
    </source>
</evidence>